<dbReference type="PANTHER" id="PTHR21310:SF15">
    <property type="entry name" value="AMINOGLYCOSIDE PHOSPHOTRANSFERASE DOMAIN-CONTAINING PROTEIN"/>
    <property type="match status" value="1"/>
</dbReference>
<proteinExistence type="predicted"/>
<name>A0A1R1SA72_9ACTN</name>
<accession>A0A1R1SA72</accession>
<sequence length="336" mass="36211">MSRQHEDGQVAAAAAALKAAGVADADTARCTPLSGGTYNTVVGVVFEDHRRWVVKIPPPPSAPGLSHEKGLLRGEVAFYTSAATAPGIPVPTVLHSELDPYAAGGPYLISTLCPGRPWNELSETIRDDERRRLRGELGAVVARLHTVAGTGFGYPAAPLGPPPATWRQTFTAMIHAVLDDADRYRVRLPVSPARVRELLAAAGGVLDDVVRPVLVHFDLWEGNLLLDGEPGARTLSGVIDGERMFWGDPVADFVSLALLGNLEDDADFLAGYEAVAGPLRFDASVRLRLALYRVYLYLIMLVEAAPRDYPPEQVARTRTHVTPHLLAAVETLDTHI</sequence>
<protein>
    <submittedName>
        <fullName evidence="2">Putative phosphotransferase</fullName>
    </submittedName>
</protein>
<dbReference type="RefSeq" id="WP_076971749.1">
    <property type="nucleotide sequence ID" value="NZ_ASQP01000410.1"/>
</dbReference>
<evidence type="ECO:0000259" key="1">
    <source>
        <dbReference type="Pfam" id="PF01636"/>
    </source>
</evidence>
<organism evidence="2 3">
    <name type="scientific">Streptomyces sparsogenes DSM 40356</name>
    <dbReference type="NCBI Taxonomy" id="1331668"/>
    <lineage>
        <taxon>Bacteria</taxon>
        <taxon>Bacillati</taxon>
        <taxon>Actinomycetota</taxon>
        <taxon>Actinomycetes</taxon>
        <taxon>Kitasatosporales</taxon>
        <taxon>Streptomycetaceae</taxon>
        <taxon>Streptomyces</taxon>
    </lineage>
</organism>
<evidence type="ECO:0000313" key="3">
    <source>
        <dbReference type="Proteomes" id="UP000186168"/>
    </source>
</evidence>
<dbReference type="InterPro" id="IPR051678">
    <property type="entry name" value="AGP_Transferase"/>
</dbReference>
<dbReference type="Pfam" id="PF01636">
    <property type="entry name" value="APH"/>
    <property type="match status" value="1"/>
</dbReference>
<dbReference type="InterPro" id="IPR011009">
    <property type="entry name" value="Kinase-like_dom_sf"/>
</dbReference>
<dbReference type="InterPro" id="IPR016259">
    <property type="entry name" value="Hygromycin-B_Kinase"/>
</dbReference>
<comment type="caution">
    <text evidence="2">The sequence shown here is derived from an EMBL/GenBank/DDBJ whole genome shotgun (WGS) entry which is preliminary data.</text>
</comment>
<dbReference type="AlphaFoldDB" id="A0A1R1SA72"/>
<feature type="domain" description="Aminoglycoside phosphotransferase" evidence="1">
    <location>
        <begin position="30"/>
        <end position="277"/>
    </location>
</feature>
<keyword evidence="2" id="KW-0808">Transferase</keyword>
<reference evidence="2 3" key="1">
    <citation type="submission" date="2013-05" db="EMBL/GenBank/DDBJ databases">
        <title>Genome sequence of Streptomyces sparsogenes DSM 40356.</title>
        <authorList>
            <person name="Coyne S."/>
            <person name="Seebeck F.P."/>
        </authorList>
    </citation>
    <scope>NUCLEOTIDE SEQUENCE [LARGE SCALE GENOMIC DNA]</scope>
    <source>
        <strain evidence="2 3">DSM 40356</strain>
    </source>
</reference>
<keyword evidence="3" id="KW-1185">Reference proteome</keyword>
<dbReference type="PANTHER" id="PTHR21310">
    <property type="entry name" value="AMINOGLYCOSIDE PHOSPHOTRANSFERASE-RELATED-RELATED"/>
    <property type="match status" value="1"/>
</dbReference>
<evidence type="ECO:0000313" key="2">
    <source>
        <dbReference type="EMBL" id="OMI35225.1"/>
    </source>
</evidence>
<dbReference type="InterPro" id="IPR002575">
    <property type="entry name" value="Aminoglycoside_PTrfase"/>
</dbReference>
<dbReference type="Proteomes" id="UP000186168">
    <property type="component" value="Unassembled WGS sequence"/>
</dbReference>
<dbReference type="SUPFAM" id="SSF56112">
    <property type="entry name" value="Protein kinase-like (PK-like)"/>
    <property type="match status" value="1"/>
</dbReference>
<gene>
    <name evidence="2" type="ORF">SPAR_32556</name>
</gene>
<dbReference type="EMBL" id="ASQP01000410">
    <property type="protein sequence ID" value="OMI35225.1"/>
    <property type="molecule type" value="Genomic_DNA"/>
</dbReference>
<dbReference type="GO" id="GO:0016740">
    <property type="term" value="F:transferase activity"/>
    <property type="evidence" value="ECO:0007669"/>
    <property type="project" value="UniProtKB-KW"/>
</dbReference>
<dbReference type="Gene3D" id="3.90.1200.10">
    <property type="match status" value="1"/>
</dbReference>
<dbReference type="PIRSF" id="PIRSF000707">
    <property type="entry name" value="Hygromycin-B_kinase"/>
    <property type="match status" value="1"/>
</dbReference>